<feature type="region of interest" description="Disordered" evidence="1">
    <location>
        <begin position="1"/>
        <end position="28"/>
    </location>
</feature>
<gene>
    <name evidence="2" type="ORF">SAMN05216337_102057</name>
</gene>
<accession>A0A1G7ADM4</accession>
<dbReference type="RefSeq" id="WP_092084685.1">
    <property type="nucleotide sequence ID" value="NZ_FMZW01000020.1"/>
</dbReference>
<proteinExistence type="predicted"/>
<dbReference type="AlphaFoldDB" id="A0A1G7ADM4"/>
<sequence length="68" mass="7782">MFMTITSDSKMPASIKAREATESEQSTYQEEVFAKYQHDGYEPADDVMFLHMNRDGGGFLVLPRSFLK</sequence>
<protein>
    <submittedName>
        <fullName evidence="2">Uncharacterized protein</fullName>
    </submittedName>
</protein>
<evidence type="ECO:0000313" key="3">
    <source>
        <dbReference type="Proteomes" id="UP000199245"/>
    </source>
</evidence>
<name>A0A1G7ADM4_9BRAD</name>
<evidence type="ECO:0000313" key="2">
    <source>
        <dbReference type="EMBL" id="SDE12135.1"/>
    </source>
</evidence>
<dbReference type="EMBL" id="FMZW01000020">
    <property type="protein sequence ID" value="SDE12135.1"/>
    <property type="molecule type" value="Genomic_DNA"/>
</dbReference>
<organism evidence="2 3">
    <name type="scientific">Bradyrhizobium brasilense</name>
    <dbReference type="NCBI Taxonomy" id="1419277"/>
    <lineage>
        <taxon>Bacteria</taxon>
        <taxon>Pseudomonadati</taxon>
        <taxon>Pseudomonadota</taxon>
        <taxon>Alphaproteobacteria</taxon>
        <taxon>Hyphomicrobiales</taxon>
        <taxon>Nitrobacteraceae</taxon>
        <taxon>Bradyrhizobium</taxon>
    </lineage>
</organism>
<evidence type="ECO:0000256" key="1">
    <source>
        <dbReference type="SAM" id="MobiDB-lite"/>
    </source>
</evidence>
<reference evidence="2 3" key="1">
    <citation type="submission" date="2016-10" db="EMBL/GenBank/DDBJ databases">
        <authorList>
            <person name="de Groot N.N."/>
        </authorList>
    </citation>
    <scope>NUCLEOTIDE SEQUENCE [LARGE SCALE GENOMIC DNA]</scope>
    <source>
        <strain evidence="2 3">R5</strain>
    </source>
</reference>
<dbReference type="Proteomes" id="UP000199245">
    <property type="component" value="Unassembled WGS sequence"/>
</dbReference>